<protein>
    <recommendedName>
        <fullName evidence="4">HTH tetR-type domain-containing protein</fullName>
    </recommendedName>
</protein>
<reference evidence="5 6" key="1">
    <citation type="journal article" date="2019" name="Int. J. Syst. Evol. Microbiol.">
        <title>The Global Catalogue of Microorganisms (GCM) 10K type strain sequencing project: providing services to taxonomists for standard genome sequencing and annotation.</title>
        <authorList>
            <consortium name="The Broad Institute Genomics Platform"/>
            <consortium name="The Broad Institute Genome Sequencing Center for Infectious Disease"/>
            <person name="Wu L."/>
            <person name="Ma J."/>
        </authorList>
    </citation>
    <scope>NUCLEOTIDE SEQUENCE [LARGE SCALE GENOMIC DNA]</scope>
    <source>
        <strain evidence="5 6">JCM 13008</strain>
    </source>
</reference>
<proteinExistence type="predicted"/>
<feature type="region of interest" description="Disordered" evidence="3">
    <location>
        <begin position="184"/>
        <end position="211"/>
    </location>
</feature>
<comment type="caution">
    <text evidence="5">The sequence shown here is derived from an EMBL/GenBank/DDBJ whole genome shotgun (WGS) entry which is preliminary data.</text>
</comment>
<sequence length="211" mass="23078">MTAAGPRKYDNSRRQSRGRERILEAALELARSSGNWNWSDITFKVVAERAEVSERTVYRHFPAQRDLHEAMMVRINEQAAISYDDMDLEQVPVVVDRLFNSLATFTPRATAQGIPPAAVIAMDRERNRALRRASGGDDRLAAVLDVLWSTDAYERLALSWRMSTQEAVDTITWAINELAAGAARSGSGADASGASSTSGETATDAEASTEA</sequence>
<evidence type="ECO:0000313" key="6">
    <source>
        <dbReference type="Proteomes" id="UP001501581"/>
    </source>
</evidence>
<keyword evidence="6" id="KW-1185">Reference proteome</keyword>
<dbReference type="SUPFAM" id="SSF46689">
    <property type="entry name" value="Homeodomain-like"/>
    <property type="match status" value="1"/>
</dbReference>
<evidence type="ECO:0000256" key="2">
    <source>
        <dbReference type="PROSITE-ProRule" id="PRU00335"/>
    </source>
</evidence>
<dbReference type="PROSITE" id="PS50977">
    <property type="entry name" value="HTH_TETR_2"/>
    <property type="match status" value="1"/>
</dbReference>
<keyword evidence="1 2" id="KW-0238">DNA-binding</keyword>
<accession>A0ABN1TXQ3</accession>
<dbReference type="Proteomes" id="UP001501581">
    <property type="component" value="Unassembled WGS sequence"/>
</dbReference>
<organism evidence="5 6">
    <name type="scientific">Nocardioides dubius</name>
    <dbReference type="NCBI Taxonomy" id="317019"/>
    <lineage>
        <taxon>Bacteria</taxon>
        <taxon>Bacillati</taxon>
        <taxon>Actinomycetota</taxon>
        <taxon>Actinomycetes</taxon>
        <taxon>Propionibacteriales</taxon>
        <taxon>Nocardioidaceae</taxon>
        <taxon>Nocardioides</taxon>
    </lineage>
</organism>
<dbReference type="Gene3D" id="1.10.357.10">
    <property type="entry name" value="Tetracycline Repressor, domain 2"/>
    <property type="match status" value="1"/>
</dbReference>
<evidence type="ECO:0000313" key="5">
    <source>
        <dbReference type="EMBL" id="GAA1107227.1"/>
    </source>
</evidence>
<gene>
    <name evidence="5" type="ORF">GCM10009668_28980</name>
</gene>
<feature type="DNA-binding region" description="H-T-H motif" evidence="2">
    <location>
        <begin position="42"/>
        <end position="61"/>
    </location>
</feature>
<dbReference type="RefSeq" id="WP_343995519.1">
    <property type="nucleotide sequence ID" value="NZ_BAAALG010000011.1"/>
</dbReference>
<evidence type="ECO:0000256" key="1">
    <source>
        <dbReference type="ARBA" id="ARBA00023125"/>
    </source>
</evidence>
<name>A0ABN1TXQ3_9ACTN</name>
<dbReference type="Pfam" id="PF00440">
    <property type="entry name" value="TetR_N"/>
    <property type="match status" value="1"/>
</dbReference>
<dbReference type="InterPro" id="IPR001647">
    <property type="entry name" value="HTH_TetR"/>
</dbReference>
<dbReference type="InterPro" id="IPR009057">
    <property type="entry name" value="Homeodomain-like_sf"/>
</dbReference>
<evidence type="ECO:0000259" key="4">
    <source>
        <dbReference type="PROSITE" id="PS50977"/>
    </source>
</evidence>
<evidence type="ECO:0000256" key="3">
    <source>
        <dbReference type="SAM" id="MobiDB-lite"/>
    </source>
</evidence>
<dbReference type="EMBL" id="BAAALG010000011">
    <property type="protein sequence ID" value="GAA1107227.1"/>
    <property type="molecule type" value="Genomic_DNA"/>
</dbReference>
<feature type="domain" description="HTH tetR-type" evidence="4">
    <location>
        <begin position="16"/>
        <end position="79"/>
    </location>
</feature>